<gene>
    <name evidence="2" type="ORF">F4148_18200</name>
</gene>
<feature type="transmembrane region" description="Helical" evidence="1">
    <location>
        <begin position="210"/>
        <end position="229"/>
    </location>
</feature>
<feature type="transmembrane region" description="Helical" evidence="1">
    <location>
        <begin position="97"/>
        <end position="119"/>
    </location>
</feature>
<feature type="transmembrane region" description="Helical" evidence="1">
    <location>
        <begin position="150"/>
        <end position="173"/>
    </location>
</feature>
<feature type="transmembrane region" description="Helical" evidence="1">
    <location>
        <begin position="12"/>
        <end position="31"/>
    </location>
</feature>
<dbReference type="AlphaFoldDB" id="A0A6B1G671"/>
<keyword evidence="1" id="KW-0472">Membrane</keyword>
<reference evidence="2" key="1">
    <citation type="submission" date="2019-09" db="EMBL/GenBank/DDBJ databases">
        <title>Characterisation of the sponge microbiome using genome-centric metagenomics.</title>
        <authorList>
            <person name="Engelberts J.P."/>
            <person name="Robbins S.J."/>
            <person name="De Goeij J.M."/>
            <person name="Aranda M."/>
            <person name="Bell S.C."/>
            <person name="Webster N.S."/>
        </authorList>
    </citation>
    <scope>NUCLEOTIDE SEQUENCE</scope>
    <source>
        <strain evidence="2">SB0675_bin_29</strain>
    </source>
</reference>
<feature type="transmembrane region" description="Helical" evidence="1">
    <location>
        <begin position="185"/>
        <end position="204"/>
    </location>
</feature>
<sequence>MAYLRRFKIRQFNWDLIAPTLLAVLSGLALFELTSVWPGDTHDGETHIRRVEALTAALQAGVIYPRWLPDLMFGYGKPVLNYYSPGFYYPVSLLNSAGLDLIPCIRIALSVGFALSAWWMFRLSRLFVSIWPAVVSVVAFQFFPYRLYDLFIRGAFPEFSAFFWLPPIVFFTMKAARVEEKAAGRFSYPVLVASAGIAWAGLILTHNLTALMSVLMLAATLALVLVFQYRSQTNWLRIVGSGVVPIAVGVSLAAWYVLPAL</sequence>
<dbReference type="EMBL" id="VYDA01000642">
    <property type="protein sequence ID" value="MYH63591.1"/>
    <property type="molecule type" value="Genomic_DNA"/>
</dbReference>
<name>A0A6B1G671_9CHLR</name>
<organism evidence="2">
    <name type="scientific">Caldilineaceae bacterium SB0675_bin_29</name>
    <dbReference type="NCBI Taxonomy" id="2605266"/>
    <lineage>
        <taxon>Bacteria</taxon>
        <taxon>Bacillati</taxon>
        <taxon>Chloroflexota</taxon>
        <taxon>Caldilineae</taxon>
        <taxon>Caldilineales</taxon>
        <taxon>Caldilineaceae</taxon>
    </lineage>
</organism>
<keyword evidence="1" id="KW-1133">Transmembrane helix</keyword>
<keyword evidence="1" id="KW-0812">Transmembrane</keyword>
<feature type="transmembrane region" description="Helical" evidence="1">
    <location>
        <begin position="236"/>
        <end position="258"/>
    </location>
</feature>
<accession>A0A6B1G671</accession>
<evidence type="ECO:0000256" key="1">
    <source>
        <dbReference type="SAM" id="Phobius"/>
    </source>
</evidence>
<feature type="non-terminal residue" evidence="2">
    <location>
        <position position="261"/>
    </location>
</feature>
<comment type="caution">
    <text evidence="2">The sequence shown here is derived from an EMBL/GenBank/DDBJ whole genome shotgun (WGS) entry which is preliminary data.</text>
</comment>
<protein>
    <recommendedName>
        <fullName evidence="3">Membrane protein 6-pyruvoyl-tetrahydropterin synthase-related domain-containing protein</fullName>
    </recommendedName>
</protein>
<evidence type="ECO:0000313" key="2">
    <source>
        <dbReference type="EMBL" id="MYH63591.1"/>
    </source>
</evidence>
<evidence type="ECO:0008006" key="3">
    <source>
        <dbReference type="Google" id="ProtNLM"/>
    </source>
</evidence>
<feature type="transmembrane region" description="Helical" evidence="1">
    <location>
        <begin position="126"/>
        <end position="144"/>
    </location>
</feature>
<proteinExistence type="predicted"/>